<dbReference type="Pfam" id="PF08478">
    <property type="entry name" value="POTRA_1"/>
    <property type="match status" value="1"/>
</dbReference>
<sequence length="266" mass="29829">MLTPLFRTLIRVGLPLTAAFVGAMIYFSQQDNRDALRLWLVDIRNEIQTRPEFMVKLMAIDGAGTSVAEDIREITPIDFPVSSFDLDLDNMRATIAELPAVRDVSIRVRPGGVLQVDVVERVPAILWRDADGVALLDEHGFYVRQAGARADHAELPLIAGDGADRAVPEALALFRAAGPLRTRLRGLVRIGERRWDLVLDRGQRILLPENQPVQALERVIALHQAQDVMARDLAMVDMRIGSRPTIRMNEAAVEQWWQINKIGFKD</sequence>
<keyword evidence="7 9" id="KW-0472">Membrane</keyword>
<evidence type="ECO:0000256" key="7">
    <source>
        <dbReference type="ARBA" id="ARBA00023136"/>
    </source>
</evidence>
<proteinExistence type="inferred from homology"/>
<dbReference type="InterPro" id="IPR005548">
    <property type="entry name" value="Cell_div_FtsQ/DivIB_C"/>
</dbReference>
<name>A0ABS5HT15_9RHOB</name>
<dbReference type="EMBL" id="JADMKU010000011">
    <property type="protein sequence ID" value="MBR9652055.1"/>
    <property type="molecule type" value="Genomic_DNA"/>
</dbReference>
<evidence type="ECO:0000256" key="8">
    <source>
        <dbReference type="ARBA" id="ARBA00023306"/>
    </source>
</evidence>
<comment type="similarity">
    <text evidence="9">Belongs to the FtsQ/DivIB family. FtsQ subfamily.</text>
</comment>
<evidence type="ECO:0000256" key="5">
    <source>
        <dbReference type="ARBA" id="ARBA00022692"/>
    </source>
</evidence>
<evidence type="ECO:0000256" key="2">
    <source>
        <dbReference type="ARBA" id="ARBA00022475"/>
    </source>
</evidence>
<dbReference type="InterPro" id="IPR045335">
    <property type="entry name" value="FtsQ_C_sf"/>
</dbReference>
<keyword evidence="3 9" id="KW-0997">Cell inner membrane</keyword>
<dbReference type="PANTHER" id="PTHR35851">
    <property type="entry name" value="CELL DIVISION PROTEIN FTSQ"/>
    <property type="match status" value="1"/>
</dbReference>
<reference evidence="11 12" key="1">
    <citation type="journal article" date="2021" name="Arch. Microbiol.">
        <title>Thalassobius aquimarinus sp. nov., isolated from the Sea of Japan seashore.</title>
        <authorList>
            <person name="Kurilenko V.V."/>
            <person name="Romanenko L.A."/>
            <person name="Chernysheva N.Y."/>
            <person name="Velansky P.V."/>
            <person name="Tekutyeva L.A."/>
            <person name="Isaeva M.P."/>
            <person name="Mikhailov V.V."/>
        </authorList>
    </citation>
    <scope>NUCLEOTIDE SEQUENCE [LARGE SCALE GENOMIC DNA]</scope>
    <source>
        <strain evidence="11 12">KMM 8518</strain>
    </source>
</reference>
<feature type="domain" description="POTRA" evidence="10">
    <location>
        <begin position="53"/>
        <end position="121"/>
    </location>
</feature>
<evidence type="ECO:0000313" key="11">
    <source>
        <dbReference type="EMBL" id="MBR9652055.1"/>
    </source>
</evidence>
<gene>
    <name evidence="9" type="primary">ftsQ</name>
    <name evidence="11" type="ORF">IT775_13090</name>
</gene>
<comment type="function">
    <text evidence="9">Essential cell division protein.</text>
</comment>
<keyword evidence="12" id="KW-1185">Reference proteome</keyword>
<protein>
    <recommendedName>
        <fullName evidence="9">Cell division protein FtsQ</fullName>
    </recommendedName>
</protein>
<dbReference type="InterPro" id="IPR034746">
    <property type="entry name" value="POTRA"/>
</dbReference>
<keyword evidence="6 9" id="KW-1133">Transmembrane helix</keyword>
<dbReference type="HAMAP" id="MF_00911">
    <property type="entry name" value="FtsQ_subfam"/>
    <property type="match status" value="1"/>
</dbReference>
<keyword evidence="4 9" id="KW-0132">Cell division</keyword>
<evidence type="ECO:0000256" key="1">
    <source>
        <dbReference type="ARBA" id="ARBA00004370"/>
    </source>
</evidence>
<organism evidence="11 12">
    <name type="scientific">Thalassovita aquimarina</name>
    <dbReference type="NCBI Taxonomy" id="2785917"/>
    <lineage>
        <taxon>Bacteria</taxon>
        <taxon>Pseudomonadati</taxon>
        <taxon>Pseudomonadota</taxon>
        <taxon>Alphaproteobacteria</taxon>
        <taxon>Rhodobacterales</taxon>
        <taxon>Roseobacteraceae</taxon>
        <taxon>Thalassovita</taxon>
    </lineage>
</organism>
<comment type="subcellular location">
    <subcellularLocation>
        <location evidence="9">Cell inner membrane</location>
        <topology evidence="9">Single-pass type II membrane protein</topology>
    </subcellularLocation>
    <subcellularLocation>
        <location evidence="1">Membrane</location>
    </subcellularLocation>
    <text evidence="9">Localizes to the division septum.</text>
</comment>
<keyword evidence="5 9" id="KW-0812">Transmembrane</keyword>
<evidence type="ECO:0000256" key="4">
    <source>
        <dbReference type="ARBA" id="ARBA00022618"/>
    </source>
</evidence>
<dbReference type="PANTHER" id="PTHR35851:SF1">
    <property type="entry name" value="CELL DIVISION PROTEIN FTSQ"/>
    <property type="match status" value="1"/>
</dbReference>
<evidence type="ECO:0000256" key="9">
    <source>
        <dbReference type="HAMAP-Rule" id="MF_00911"/>
    </source>
</evidence>
<dbReference type="PROSITE" id="PS51779">
    <property type="entry name" value="POTRA"/>
    <property type="match status" value="1"/>
</dbReference>
<evidence type="ECO:0000256" key="3">
    <source>
        <dbReference type="ARBA" id="ARBA00022519"/>
    </source>
</evidence>
<keyword evidence="2 9" id="KW-1003">Cell membrane</keyword>
<dbReference type="InterPro" id="IPR026579">
    <property type="entry name" value="FtsQ"/>
</dbReference>
<evidence type="ECO:0000313" key="12">
    <source>
        <dbReference type="Proteomes" id="UP001195941"/>
    </source>
</evidence>
<dbReference type="InterPro" id="IPR013685">
    <property type="entry name" value="POTRA_FtsQ_type"/>
</dbReference>
<comment type="caution">
    <text evidence="11">The sequence shown here is derived from an EMBL/GenBank/DDBJ whole genome shotgun (WGS) entry which is preliminary data.</text>
</comment>
<accession>A0ABS5HT15</accession>
<dbReference type="Proteomes" id="UP001195941">
    <property type="component" value="Unassembled WGS sequence"/>
</dbReference>
<dbReference type="GO" id="GO:0051301">
    <property type="term" value="P:cell division"/>
    <property type="evidence" value="ECO:0007669"/>
    <property type="project" value="UniProtKB-KW"/>
</dbReference>
<evidence type="ECO:0000256" key="6">
    <source>
        <dbReference type="ARBA" id="ARBA00022989"/>
    </source>
</evidence>
<keyword evidence="8 9" id="KW-0131">Cell cycle</keyword>
<dbReference type="Gene3D" id="3.40.50.11690">
    <property type="entry name" value="Cell division protein FtsQ/DivIB"/>
    <property type="match status" value="1"/>
</dbReference>
<dbReference type="Pfam" id="PF03799">
    <property type="entry name" value="FtsQ_DivIB_C"/>
    <property type="match status" value="1"/>
</dbReference>
<evidence type="ECO:0000259" key="10">
    <source>
        <dbReference type="PROSITE" id="PS51779"/>
    </source>
</evidence>